<evidence type="ECO:0000313" key="1">
    <source>
        <dbReference type="EMBL" id="MEQ2440815.1"/>
    </source>
</evidence>
<proteinExistence type="predicted"/>
<gene>
    <name evidence="1" type="ORF">WMO26_08270</name>
</gene>
<accession>A0ABV1E0H8</accession>
<dbReference type="Proteomes" id="UP001489509">
    <property type="component" value="Unassembled WGS sequence"/>
</dbReference>
<organism evidence="1 2">
    <name type="scientific">Solibaculum intestinale</name>
    <dbReference type="NCBI Taxonomy" id="3133165"/>
    <lineage>
        <taxon>Bacteria</taxon>
        <taxon>Bacillati</taxon>
        <taxon>Bacillota</taxon>
        <taxon>Clostridia</taxon>
        <taxon>Eubacteriales</taxon>
        <taxon>Oscillospiraceae</taxon>
        <taxon>Solibaculum</taxon>
    </lineage>
</organism>
<evidence type="ECO:0000313" key="2">
    <source>
        <dbReference type="Proteomes" id="UP001489509"/>
    </source>
</evidence>
<dbReference type="RefSeq" id="WP_349219533.1">
    <property type="nucleotide sequence ID" value="NZ_JBBMFD010000012.1"/>
</dbReference>
<keyword evidence="2" id="KW-1185">Reference proteome</keyword>
<evidence type="ECO:0008006" key="3">
    <source>
        <dbReference type="Google" id="ProtNLM"/>
    </source>
</evidence>
<dbReference type="EMBL" id="JBBMFD010000012">
    <property type="protein sequence ID" value="MEQ2440815.1"/>
    <property type="molecule type" value="Genomic_DNA"/>
</dbReference>
<protein>
    <recommendedName>
        <fullName evidence="3">DUF1289 domain-containing protein</fullName>
    </recommendedName>
</protein>
<name>A0ABV1E0H8_9FIRM</name>
<reference evidence="1 2" key="1">
    <citation type="submission" date="2024-03" db="EMBL/GenBank/DDBJ databases">
        <title>Human intestinal bacterial collection.</title>
        <authorList>
            <person name="Pauvert C."/>
            <person name="Hitch T.C.A."/>
            <person name="Clavel T."/>
        </authorList>
    </citation>
    <scope>NUCLEOTIDE SEQUENCE [LARGE SCALE GENOMIC DNA]</scope>
    <source>
        <strain evidence="1 2">CLA-JM-H44</strain>
    </source>
</reference>
<comment type="caution">
    <text evidence="1">The sequence shown here is derived from an EMBL/GenBank/DDBJ whole genome shotgun (WGS) entry which is preliminary data.</text>
</comment>
<sequence>MKVICMVNGCEWLNGYMCRVCCEHMRVIRTPEEIEADKRREAVRLKKARAKQARREIEAFREDGK</sequence>